<gene>
    <name evidence="6" type="ORF">HJG44_12000</name>
</gene>
<dbReference type="PANTHER" id="PTHR30024">
    <property type="entry name" value="ALIPHATIC SULFONATES-BINDING PROTEIN-RELATED"/>
    <property type="match status" value="1"/>
</dbReference>
<dbReference type="GO" id="GO:0042597">
    <property type="term" value="C:periplasmic space"/>
    <property type="evidence" value="ECO:0007669"/>
    <property type="project" value="UniProtKB-SubCell"/>
</dbReference>
<dbReference type="PANTHER" id="PTHR30024:SF47">
    <property type="entry name" value="TAURINE-BINDING PERIPLASMIC PROTEIN"/>
    <property type="match status" value="1"/>
</dbReference>
<dbReference type="Proteomes" id="UP000564885">
    <property type="component" value="Unassembled WGS sequence"/>
</dbReference>
<reference evidence="6 7" key="1">
    <citation type="submission" date="2020-04" db="EMBL/GenBank/DDBJ databases">
        <title>Enterovirga sp. isolate from soil.</title>
        <authorList>
            <person name="Chea S."/>
            <person name="Kim D.-U."/>
        </authorList>
    </citation>
    <scope>NUCLEOTIDE SEQUENCE [LARGE SCALE GENOMIC DNA]</scope>
    <source>
        <strain evidence="6 7">DB1703</strain>
    </source>
</reference>
<comment type="subcellular location">
    <subcellularLocation>
        <location evidence="1">Periplasm</location>
    </subcellularLocation>
</comment>
<dbReference type="Gene3D" id="3.40.190.10">
    <property type="entry name" value="Periplasmic binding protein-like II"/>
    <property type="match status" value="2"/>
</dbReference>
<dbReference type="AlphaFoldDB" id="A0A849I168"/>
<dbReference type="Pfam" id="PF09084">
    <property type="entry name" value="NMT1"/>
    <property type="match status" value="1"/>
</dbReference>
<evidence type="ECO:0000313" key="7">
    <source>
        <dbReference type="Proteomes" id="UP000564885"/>
    </source>
</evidence>
<comment type="similarity">
    <text evidence="2">Belongs to the bacterial solute-binding protein SsuA/TauA family.</text>
</comment>
<dbReference type="InterPro" id="IPR015168">
    <property type="entry name" value="SsuA/THI5"/>
</dbReference>
<evidence type="ECO:0000259" key="5">
    <source>
        <dbReference type="Pfam" id="PF09084"/>
    </source>
</evidence>
<keyword evidence="3 4" id="KW-0732">Signal</keyword>
<evidence type="ECO:0000313" key="6">
    <source>
        <dbReference type="EMBL" id="NNM73102.1"/>
    </source>
</evidence>
<name>A0A849I168_9HYPH</name>
<accession>A0A849I168</accession>
<evidence type="ECO:0000256" key="4">
    <source>
        <dbReference type="SAM" id="SignalP"/>
    </source>
</evidence>
<evidence type="ECO:0000256" key="2">
    <source>
        <dbReference type="ARBA" id="ARBA00010742"/>
    </source>
</evidence>
<feature type="chain" id="PRO_5032623547" evidence="4">
    <location>
        <begin position="21"/>
        <end position="324"/>
    </location>
</feature>
<organism evidence="6 7">
    <name type="scientific">Enterovirga aerilata</name>
    <dbReference type="NCBI Taxonomy" id="2730920"/>
    <lineage>
        <taxon>Bacteria</taxon>
        <taxon>Pseudomonadati</taxon>
        <taxon>Pseudomonadota</taxon>
        <taxon>Alphaproteobacteria</taxon>
        <taxon>Hyphomicrobiales</taxon>
        <taxon>Methylobacteriaceae</taxon>
        <taxon>Enterovirga</taxon>
    </lineage>
</organism>
<comment type="caution">
    <text evidence="6">The sequence shown here is derived from an EMBL/GenBank/DDBJ whole genome shotgun (WGS) entry which is preliminary data.</text>
</comment>
<dbReference type="RefSeq" id="WP_171218598.1">
    <property type="nucleotide sequence ID" value="NZ_JABEPP010000003.1"/>
</dbReference>
<sequence length="324" mass="35321">MRRWAIAAAFAVATATAPQAVELNVTHFGTGMYGVPYAVAKEKGYFKEAGIDVTGFLTSAGGGTTVRNALASELPYGEVALPAVIAAAQQGLELTIVHGGVLSVADQVWVTRKDDERIKTVQDLKGKKLGYSSPKSVTDMITTMMLEDNKLTGQVERRPIGGIGAGVAALREGGVDMTYITQPVWAKEEANFRHVFTSTDWVPRVTQTVGVVKTEFLKKNPDLIRKLIVARRKGVEFIRQNPAEAAAIMAKEYKIPLEHAKKSIDDILAVKGEYWSPGGFDYEGMDVMLRGLQLVKAVGAGPFDWSKYVDESYLPDDLKRKPKS</sequence>
<dbReference type="EMBL" id="JABEPP010000003">
    <property type="protein sequence ID" value="NNM73102.1"/>
    <property type="molecule type" value="Genomic_DNA"/>
</dbReference>
<evidence type="ECO:0000256" key="1">
    <source>
        <dbReference type="ARBA" id="ARBA00004418"/>
    </source>
</evidence>
<evidence type="ECO:0000256" key="3">
    <source>
        <dbReference type="ARBA" id="ARBA00022729"/>
    </source>
</evidence>
<keyword evidence="7" id="KW-1185">Reference proteome</keyword>
<feature type="signal peptide" evidence="4">
    <location>
        <begin position="1"/>
        <end position="20"/>
    </location>
</feature>
<feature type="domain" description="SsuA/THI5-like" evidence="5">
    <location>
        <begin position="35"/>
        <end position="245"/>
    </location>
</feature>
<dbReference type="SUPFAM" id="SSF53850">
    <property type="entry name" value="Periplasmic binding protein-like II"/>
    <property type="match status" value="1"/>
</dbReference>
<proteinExistence type="inferred from homology"/>
<protein>
    <submittedName>
        <fullName evidence="6">ABC transporter substrate-binding protein</fullName>
    </submittedName>
</protein>